<dbReference type="NCBIfam" id="TIGR00693">
    <property type="entry name" value="thiE"/>
    <property type="match status" value="1"/>
</dbReference>
<accession>A0ABW5Q4V8</accession>
<feature type="domain" description="Thiamine phosphate synthase/TenI" evidence="12">
    <location>
        <begin position="9"/>
        <end position="191"/>
    </location>
</feature>
<comment type="catalytic activity">
    <reaction evidence="8 9 10">
        <text>2-[(2R,5Z)-2-carboxy-4-methylthiazol-5(2H)-ylidene]ethyl phosphate + 4-amino-2-methyl-5-(diphosphooxymethyl)pyrimidine + 2 H(+) = thiamine phosphate + CO2 + diphosphate</text>
        <dbReference type="Rhea" id="RHEA:47844"/>
        <dbReference type="ChEBI" id="CHEBI:15378"/>
        <dbReference type="ChEBI" id="CHEBI:16526"/>
        <dbReference type="ChEBI" id="CHEBI:33019"/>
        <dbReference type="ChEBI" id="CHEBI:37575"/>
        <dbReference type="ChEBI" id="CHEBI:57841"/>
        <dbReference type="ChEBI" id="CHEBI:62899"/>
        <dbReference type="EC" id="2.5.1.3"/>
    </reaction>
</comment>
<comment type="pathway">
    <text evidence="1 9 11">Cofactor biosynthesis; thiamine diphosphate biosynthesis; thiamine phosphate from 4-amino-2-methyl-5-diphosphomethylpyrimidine and 4-methyl-5-(2-phosphoethyl)-thiazole: step 1/1.</text>
</comment>
<dbReference type="InterPro" id="IPR036206">
    <property type="entry name" value="ThiamineP_synth_sf"/>
</dbReference>
<dbReference type="PANTHER" id="PTHR20857:SF15">
    <property type="entry name" value="THIAMINE-PHOSPHATE SYNTHASE"/>
    <property type="match status" value="1"/>
</dbReference>
<keyword evidence="3 9" id="KW-0479">Metal-binding</keyword>
<comment type="catalytic activity">
    <reaction evidence="6 9 10">
        <text>4-methyl-5-(2-phosphooxyethyl)-thiazole + 4-amino-2-methyl-5-(diphosphooxymethyl)pyrimidine + H(+) = thiamine phosphate + diphosphate</text>
        <dbReference type="Rhea" id="RHEA:22328"/>
        <dbReference type="ChEBI" id="CHEBI:15378"/>
        <dbReference type="ChEBI" id="CHEBI:33019"/>
        <dbReference type="ChEBI" id="CHEBI:37575"/>
        <dbReference type="ChEBI" id="CHEBI:57841"/>
        <dbReference type="ChEBI" id="CHEBI:58296"/>
        <dbReference type="EC" id="2.5.1.3"/>
    </reaction>
</comment>
<evidence type="ECO:0000313" key="14">
    <source>
        <dbReference type="Proteomes" id="UP001597451"/>
    </source>
</evidence>
<dbReference type="Gene3D" id="3.20.20.70">
    <property type="entry name" value="Aldolase class I"/>
    <property type="match status" value="1"/>
</dbReference>
<dbReference type="InterPro" id="IPR022998">
    <property type="entry name" value="ThiamineP_synth_TenI"/>
</dbReference>
<dbReference type="SUPFAM" id="SSF51391">
    <property type="entry name" value="Thiamin phosphate synthase"/>
    <property type="match status" value="1"/>
</dbReference>
<feature type="binding site" evidence="9">
    <location>
        <begin position="188"/>
        <end position="189"/>
    </location>
    <ligand>
        <name>2-[(2R,5Z)-2-carboxy-4-methylthiazol-5(2H)-ylidene]ethyl phosphate</name>
        <dbReference type="ChEBI" id="CHEBI:62899"/>
    </ligand>
</feature>
<evidence type="ECO:0000256" key="10">
    <source>
        <dbReference type="RuleBase" id="RU003826"/>
    </source>
</evidence>
<dbReference type="Pfam" id="PF02581">
    <property type="entry name" value="TMP-TENI"/>
    <property type="match status" value="1"/>
</dbReference>
<evidence type="ECO:0000256" key="11">
    <source>
        <dbReference type="RuleBase" id="RU004253"/>
    </source>
</evidence>
<protein>
    <recommendedName>
        <fullName evidence="9">Thiamine-phosphate synthase</fullName>
        <shortName evidence="9">TP synthase</shortName>
        <shortName evidence="9">TPS</shortName>
        <ecNumber evidence="9">2.5.1.3</ecNumber>
    </recommendedName>
    <alternativeName>
        <fullName evidence="9">Thiamine-phosphate pyrophosphorylase</fullName>
        <shortName evidence="9">TMP pyrophosphorylase</shortName>
        <shortName evidence="9">TMP-PPase</shortName>
    </alternativeName>
</protein>
<dbReference type="RefSeq" id="WP_379563885.1">
    <property type="nucleotide sequence ID" value="NZ_JBHUMX010000044.1"/>
</dbReference>
<comment type="catalytic activity">
    <reaction evidence="7 9 10">
        <text>2-(2-carboxy-4-methylthiazol-5-yl)ethyl phosphate + 4-amino-2-methyl-5-(diphosphooxymethyl)pyrimidine + 2 H(+) = thiamine phosphate + CO2 + diphosphate</text>
        <dbReference type="Rhea" id="RHEA:47848"/>
        <dbReference type="ChEBI" id="CHEBI:15378"/>
        <dbReference type="ChEBI" id="CHEBI:16526"/>
        <dbReference type="ChEBI" id="CHEBI:33019"/>
        <dbReference type="ChEBI" id="CHEBI:37575"/>
        <dbReference type="ChEBI" id="CHEBI:57841"/>
        <dbReference type="ChEBI" id="CHEBI:62890"/>
        <dbReference type="EC" id="2.5.1.3"/>
    </reaction>
</comment>
<comment type="similarity">
    <text evidence="9 10">Belongs to the thiamine-phosphate synthase family.</text>
</comment>
<evidence type="ECO:0000256" key="5">
    <source>
        <dbReference type="ARBA" id="ARBA00022977"/>
    </source>
</evidence>
<dbReference type="Proteomes" id="UP001597451">
    <property type="component" value="Unassembled WGS sequence"/>
</dbReference>
<keyword evidence="14" id="KW-1185">Reference proteome</keyword>
<evidence type="ECO:0000256" key="3">
    <source>
        <dbReference type="ARBA" id="ARBA00022723"/>
    </source>
</evidence>
<evidence type="ECO:0000256" key="9">
    <source>
        <dbReference type="HAMAP-Rule" id="MF_00097"/>
    </source>
</evidence>
<feature type="binding site" evidence="9">
    <location>
        <begin position="37"/>
        <end position="41"/>
    </location>
    <ligand>
        <name>4-amino-2-methyl-5-(diphosphooxymethyl)pyrimidine</name>
        <dbReference type="ChEBI" id="CHEBI:57841"/>
    </ligand>
</feature>
<feature type="binding site" evidence="9">
    <location>
        <position position="110"/>
    </location>
    <ligand>
        <name>4-amino-2-methyl-5-(diphosphooxymethyl)pyrimidine</name>
        <dbReference type="ChEBI" id="CHEBI:57841"/>
    </ligand>
</feature>
<dbReference type="CDD" id="cd00564">
    <property type="entry name" value="TMP_TenI"/>
    <property type="match status" value="1"/>
</dbReference>
<feature type="binding site" evidence="9">
    <location>
        <position position="168"/>
    </location>
    <ligand>
        <name>2-[(2R,5Z)-2-carboxy-4-methylthiazol-5(2H)-ylidene]ethyl phosphate</name>
        <dbReference type="ChEBI" id="CHEBI:62899"/>
    </ligand>
</feature>
<dbReference type="HAMAP" id="MF_00097">
    <property type="entry name" value="TMP_synthase"/>
    <property type="match status" value="1"/>
</dbReference>
<keyword evidence="4 9" id="KW-0460">Magnesium</keyword>
<comment type="caution">
    <text evidence="13">The sequence shown here is derived from an EMBL/GenBank/DDBJ whole genome shotgun (WGS) entry which is preliminary data.</text>
</comment>
<evidence type="ECO:0000256" key="2">
    <source>
        <dbReference type="ARBA" id="ARBA00022679"/>
    </source>
</evidence>
<comment type="function">
    <text evidence="9">Condenses 4-methyl-5-(beta-hydroxyethyl)thiazole monophosphate (THZ-P) and 2-methyl-4-amino-5-hydroxymethyl pyrimidine pyrophosphate (HMP-PP) to form thiamine monophosphate (TMP).</text>
</comment>
<name>A0ABW5Q4V8_9BACI</name>
<reference evidence="14" key="1">
    <citation type="journal article" date="2019" name="Int. J. Syst. Evol. Microbiol.">
        <title>The Global Catalogue of Microorganisms (GCM) 10K type strain sequencing project: providing services to taxonomists for standard genome sequencing and annotation.</title>
        <authorList>
            <consortium name="The Broad Institute Genomics Platform"/>
            <consortium name="The Broad Institute Genome Sequencing Center for Infectious Disease"/>
            <person name="Wu L."/>
            <person name="Ma J."/>
        </authorList>
    </citation>
    <scope>NUCLEOTIDE SEQUENCE [LARGE SCALE GENOMIC DNA]</scope>
    <source>
        <strain evidence="14">TISTR 1858</strain>
    </source>
</reference>
<evidence type="ECO:0000256" key="1">
    <source>
        <dbReference type="ARBA" id="ARBA00005165"/>
    </source>
</evidence>
<keyword evidence="2 9" id="KW-0808">Transferase</keyword>
<proteinExistence type="inferred from homology"/>
<feature type="binding site" evidence="9">
    <location>
        <begin position="136"/>
        <end position="138"/>
    </location>
    <ligand>
        <name>2-[(2R,5Z)-2-carboxy-4-methylthiazol-5(2H)-ylidene]ethyl phosphate</name>
        <dbReference type="ChEBI" id="CHEBI:62899"/>
    </ligand>
</feature>
<evidence type="ECO:0000256" key="6">
    <source>
        <dbReference type="ARBA" id="ARBA00047334"/>
    </source>
</evidence>
<evidence type="ECO:0000259" key="12">
    <source>
        <dbReference type="Pfam" id="PF02581"/>
    </source>
</evidence>
<feature type="binding site" evidence="9">
    <location>
        <position position="92"/>
    </location>
    <ligand>
        <name>Mg(2+)</name>
        <dbReference type="ChEBI" id="CHEBI:18420"/>
    </ligand>
</feature>
<organism evidence="13 14">
    <name type="scientific">Oceanobacillus kapialis</name>
    <dbReference type="NCBI Taxonomy" id="481353"/>
    <lineage>
        <taxon>Bacteria</taxon>
        <taxon>Bacillati</taxon>
        <taxon>Bacillota</taxon>
        <taxon>Bacilli</taxon>
        <taxon>Bacillales</taxon>
        <taxon>Bacillaceae</taxon>
        <taxon>Oceanobacillus</taxon>
    </lineage>
</organism>
<dbReference type="InterPro" id="IPR034291">
    <property type="entry name" value="TMP_synthase"/>
</dbReference>
<feature type="binding site" evidence="9">
    <location>
        <position position="73"/>
    </location>
    <ligand>
        <name>Mg(2+)</name>
        <dbReference type="ChEBI" id="CHEBI:18420"/>
    </ligand>
</feature>
<dbReference type="GO" id="GO:0004789">
    <property type="term" value="F:thiamine-phosphate diphosphorylase activity"/>
    <property type="evidence" value="ECO:0007669"/>
    <property type="project" value="UniProtKB-EC"/>
</dbReference>
<evidence type="ECO:0000313" key="13">
    <source>
        <dbReference type="EMBL" id="MFD2630536.1"/>
    </source>
</evidence>
<comment type="cofactor">
    <cofactor evidence="9">
        <name>Mg(2+)</name>
        <dbReference type="ChEBI" id="CHEBI:18420"/>
    </cofactor>
    <text evidence="9">Binds 1 Mg(2+) ion per subunit.</text>
</comment>
<evidence type="ECO:0000256" key="7">
    <source>
        <dbReference type="ARBA" id="ARBA00047851"/>
    </source>
</evidence>
<dbReference type="EMBL" id="JBHUMX010000044">
    <property type="protein sequence ID" value="MFD2630536.1"/>
    <property type="molecule type" value="Genomic_DNA"/>
</dbReference>
<dbReference type="EC" id="2.5.1.3" evidence="9"/>
<gene>
    <name evidence="9 13" type="primary">thiE</name>
    <name evidence="13" type="ORF">ACFSUN_17300</name>
</gene>
<keyword evidence="5 9" id="KW-0784">Thiamine biosynthesis</keyword>
<feature type="binding site" evidence="9">
    <location>
        <position position="139"/>
    </location>
    <ligand>
        <name>4-amino-2-methyl-5-(diphosphooxymethyl)pyrimidine</name>
        <dbReference type="ChEBI" id="CHEBI:57841"/>
    </ligand>
</feature>
<sequence>MEAHLLRKYFIMGSQNCDRDPIEILTEAVQAGITAFQFREKGPGSLAGLRKVVLGRQLREICYEYSIPFFVNDDLELAKVLGADGIHVGQDDRFAEEVRARFPDKIIGLSVSNSLELENSPLSAVDYLGAGPVFATGTKSDAKTPVGTKWISQIRKQHPNFPLVGIGGINTTNSNEVMEAGADGVAVISAITKAKDIQAAVRSL</sequence>
<evidence type="ECO:0000256" key="8">
    <source>
        <dbReference type="ARBA" id="ARBA00047883"/>
    </source>
</evidence>
<dbReference type="PANTHER" id="PTHR20857">
    <property type="entry name" value="THIAMINE-PHOSPHATE PYROPHOSPHORYLASE"/>
    <property type="match status" value="1"/>
</dbReference>
<feature type="binding site" evidence="9">
    <location>
        <position position="72"/>
    </location>
    <ligand>
        <name>4-amino-2-methyl-5-(diphosphooxymethyl)pyrimidine</name>
        <dbReference type="ChEBI" id="CHEBI:57841"/>
    </ligand>
</feature>
<dbReference type="InterPro" id="IPR013785">
    <property type="entry name" value="Aldolase_TIM"/>
</dbReference>
<evidence type="ECO:0000256" key="4">
    <source>
        <dbReference type="ARBA" id="ARBA00022842"/>
    </source>
</evidence>